<reference evidence="5 6" key="1">
    <citation type="submission" date="2014-02" db="EMBL/GenBank/DDBJ databases">
        <authorList>
            <person name="Genoscope - CEA"/>
        </authorList>
    </citation>
    <scope>NUCLEOTIDE SEQUENCE [LARGE SCALE GENOMIC DNA]</scope>
    <source>
        <strain evidence="5 6">PCC 8005</strain>
    </source>
</reference>
<evidence type="ECO:0000256" key="1">
    <source>
        <dbReference type="ARBA" id="ARBA00022490"/>
    </source>
</evidence>
<organism evidence="5 6">
    <name type="scientific">Limnospira indica PCC 8005</name>
    <dbReference type="NCBI Taxonomy" id="376219"/>
    <lineage>
        <taxon>Bacteria</taxon>
        <taxon>Bacillati</taxon>
        <taxon>Cyanobacteriota</taxon>
        <taxon>Cyanophyceae</taxon>
        <taxon>Oscillatoriophycideae</taxon>
        <taxon>Oscillatoriales</taxon>
        <taxon>Sirenicapillariaceae</taxon>
        <taxon>Limnospira</taxon>
    </lineage>
</organism>
<dbReference type="NCBIfam" id="TIGR00281">
    <property type="entry name" value="SMC-Scp complex subunit ScpB"/>
    <property type="match status" value="1"/>
</dbReference>
<proteinExistence type="predicted"/>
<evidence type="ECO:0000256" key="2">
    <source>
        <dbReference type="ARBA" id="ARBA00022618"/>
    </source>
</evidence>
<keyword evidence="6" id="KW-1185">Reference proteome</keyword>
<dbReference type="SUPFAM" id="SSF46785">
    <property type="entry name" value="Winged helix' DNA-binding domain"/>
    <property type="match status" value="2"/>
</dbReference>
<gene>
    <name evidence="5" type="primary">spcB</name>
    <name evidence="5" type="ORF">ARTHRO_12078</name>
</gene>
<name>A0A9P1NY51_9CYAN</name>
<dbReference type="InterPro" id="IPR036390">
    <property type="entry name" value="WH_DNA-bd_sf"/>
</dbReference>
<dbReference type="GO" id="GO:0051304">
    <property type="term" value="P:chromosome separation"/>
    <property type="evidence" value="ECO:0007669"/>
    <property type="project" value="InterPro"/>
</dbReference>
<evidence type="ECO:0000313" key="5">
    <source>
        <dbReference type="EMBL" id="CDM94404.1"/>
    </source>
</evidence>
<dbReference type="EMBL" id="FO818640">
    <property type="protein sequence ID" value="CDM94404.1"/>
    <property type="molecule type" value="Genomic_DNA"/>
</dbReference>
<keyword evidence="3" id="KW-0159">Chromosome partition</keyword>
<evidence type="ECO:0000256" key="4">
    <source>
        <dbReference type="ARBA" id="ARBA00023306"/>
    </source>
</evidence>
<dbReference type="PIRSF" id="PIRSF019345">
    <property type="entry name" value="ScpB"/>
    <property type="match status" value="1"/>
</dbReference>
<dbReference type="Proteomes" id="UP000032946">
    <property type="component" value="Chromosome"/>
</dbReference>
<evidence type="ECO:0000256" key="3">
    <source>
        <dbReference type="ARBA" id="ARBA00022829"/>
    </source>
</evidence>
<protein>
    <submittedName>
        <fullName evidence="5">Segregation and condensation protein B</fullName>
    </submittedName>
</protein>
<dbReference type="AlphaFoldDB" id="A0A9P1NY51"/>
<evidence type="ECO:0000313" key="6">
    <source>
        <dbReference type="Proteomes" id="UP000032946"/>
    </source>
</evidence>
<dbReference type="RefSeq" id="WP_006669738.1">
    <property type="nucleotide sequence ID" value="NZ_FO818640.1"/>
</dbReference>
<dbReference type="PANTHER" id="PTHR34298:SF2">
    <property type="entry name" value="SEGREGATION AND CONDENSATION PROTEIN B"/>
    <property type="match status" value="1"/>
</dbReference>
<sequence length="174" mass="19423">MSISLPAKIEAILYLKGQALSLSEIVQLAQCDRAEAEEAIIQLMSDYAHRDTALEIVETKKGYSLQLRQAYGELMHTLVPPELGVGALRTLAAIALNGGITQTDLVELRGSGAYQHVQELVELEFVTKRRQPQARSYWLQVSKKFHQYFQLDQLPQQLSLNLKANLPEDTTASS</sequence>
<dbReference type="Pfam" id="PF04079">
    <property type="entry name" value="SMC_ScpB"/>
    <property type="match status" value="1"/>
</dbReference>
<dbReference type="Gene3D" id="1.10.10.10">
    <property type="entry name" value="Winged helix-like DNA-binding domain superfamily/Winged helix DNA-binding domain"/>
    <property type="match status" value="2"/>
</dbReference>
<dbReference type="PANTHER" id="PTHR34298">
    <property type="entry name" value="SEGREGATION AND CONDENSATION PROTEIN B"/>
    <property type="match status" value="1"/>
</dbReference>
<keyword evidence="1" id="KW-0963">Cytoplasm</keyword>
<dbReference type="InterPro" id="IPR005234">
    <property type="entry name" value="ScpB_csome_segregation"/>
</dbReference>
<keyword evidence="4" id="KW-0131">Cell cycle</keyword>
<dbReference type="InterPro" id="IPR036388">
    <property type="entry name" value="WH-like_DNA-bd_sf"/>
</dbReference>
<dbReference type="GO" id="GO:0051301">
    <property type="term" value="P:cell division"/>
    <property type="evidence" value="ECO:0007669"/>
    <property type="project" value="UniProtKB-KW"/>
</dbReference>
<accession>A0A9P1NY51</accession>
<keyword evidence="2" id="KW-0132">Cell division</keyword>